<proteinExistence type="predicted"/>
<evidence type="ECO:0000313" key="1">
    <source>
        <dbReference type="EMBL" id="APG93507.1"/>
    </source>
</evidence>
<sequence length="71" mass="8504">MRKCDAEPWPRLVAPILEHLLRPIILPDLRQQPTKLRRQAREHAAFMFGNEYEPLCRCLLDPRVEKDRWIG</sequence>
<dbReference type="Proteomes" id="UP000182306">
    <property type="component" value="Plasmid B"/>
</dbReference>
<dbReference type="AlphaFoldDB" id="A0A1L3LTV5"/>
<gene>
    <name evidence="1" type="ORF">SAMCFNEI73_pB0310</name>
</gene>
<evidence type="ECO:0000313" key="2">
    <source>
        <dbReference type="Proteomes" id="UP000182306"/>
    </source>
</evidence>
<accession>A0A1L3LTV5</accession>
<keyword evidence="2" id="KW-1185">Reference proteome</keyword>
<protein>
    <submittedName>
        <fullName evidence="1">Uncharacterized protein</fullName>
    </submittedName>
</protein>
<dbReference type="KEGG" id="same:SAMCFNEI73_pB0310"/>
<dbReference type="EMBL" id="CP013109">
    <property type="protein sequence ID" value="APG93507.1"/>
    <property type="molecule type" value="Genomic_DNA"/>
</dbReference>
<organism evidence="1 2">
    <name type="scientific">Sinorhizobium americanum</name>
    <dbReference type="NCBI Taxonomy" id="194963"/>
    <lineage>
        <taxon>Bacteria</taxon>
        <taxon>Pseudomonadati</taxon>
        <taxon>Pseudomonadota</taxon>
        <taxon>Alphaproteobacteria</taxon>
        <taxon>Hyphomicrobiales</taxon>
        <taxon>Rhizobiaceae</taxon>
        <taxon>Sinorhizobium/Ensifer group</taxon>
        <taxon>Sinorhizobium</taxon>
    </lineage>
</organism>
<reference evidence="1 2" key="1">
    <citation type="submission" date="2015-10" db="EMBL/GenBank/DDBJ databases">
        <title>Genomic differences between typical nodule nitrogen-fixing rhizobial strains and those coming from bean seeds.</title>
        <authorList>
            <person name="Peralta H."/>
            <person name="Aguilar-Vera A."/>
            <person name="Diaz R."/>
            <person name="Mora Y."/>
            <person name="Martinez-Batallar G."/>
            <person name="Salazar E."/>
            <person name="Vargas-Lagunas C."/>
            <person name="Encarnacion S."/>
            <person name="Girard L."/>
            <person name="Mora J."/>
        </authorList>
    </citation>
    <scope>NUCLEOTIDE SEQUENCE [LARGE SCALE GENOMIC DNA]</scope>
    <source>
        <strain evidence="1 2">CFNEI 73</strain>
        <plasmid evidence="1 2">B</plasmid>
    </source>
</reference>
<geneLocation type="plasmid" evidence="1 2">
    <name>B</name>
</geneLocation>
<name>A0A1L3LTV5_9HYPH</name>
<keyword evidence="1" id="KW-0614">Plasmid</keyword>